<dbReference type="InterPro" id="IPR058210">
    <property type="entry name" value="SACS/Nov_dom"/>
</dbReference>
<comment type="caution">
    <text evidence="3">The sequence shown here is derived from an EMBL/GenBank/DDBJ whole genome shotgun (WGS) entry which is preliminary data.</text>
</comment>
<feature type="region of interest" description="Disordered" evidence="1">
    <location>
        <begin position="1356"/>
        <end position="1378"/>
    </location>
</feature>
<feature type="compositionally biased region" description="Low complexity" evidence="1">
    <location>
        <begin position="1462"/>
        <end position="1511"/>
    </location>
</feature>
<dbReference type="InterPro" id="IPR036890">
    <property type="entry name" value="HATPase_C_sf"/>
</dbReference>
<dbReference type="PROSITE" id="PS51140">
    <property type="entry name" value="CUE"/>
    <property type="match status" value="1"/>
</dbReference>
<evidence type="ECO:0000313" key="4">
    <source>
        <dbReference type="Proteomes" id="UP000789901"/>
    </source>
</evidence>
<dbReference type="InterPro" id="IPR003892">
    <property type="entry name" value="CUE"/>
</dbReference>
<evidence type="ECO:0000313" key="3">
    <source>
        <dbReference type="EMBL" id="CAG8691855.1"/>
    </source>
</evidence>
<dbReference type="InterPro" id="IPR022155">
    <property type="entry name" value="DUF3684"/>
</dbReference>
<dbReference type="PANTHER" id="PTHR47839">
    <property type="entry name" value="DOMAIN PROTEIN, PUTATIVE (AFU_ORTHOLOGUE AFUA_6G04830)-RELATED"/>
    <property type="match status" value="1"/>
</dbReference>
<reference evidence="3 4" key="1">
    <citation type="submission" date="2021-06" db="EMBL/GenBank/DDBJ databases">
        <authorList>
            <person name="Kallberg Y."/>
            <person name="Tangrot J."/>
            <person name="Rosling A."/>
        </authorList>
    </citation>
    <scope>NUCLEOTIDE SEQUENCE [LARGE SCALE GENOMIC DNA]</scope>
    <source>
        <strain evidence="3 4">120-4 pot B 10/14</strain>
    </source>
</reference>
<feature type="domain" description="CUE" evidence="2">
    <location>
        <begin position="1384"/>
        <end position="1427"/>
    </location>
</feature>
<dbReference type="Pfam" id="PF25794">
    <property type="entry name" value="SACS"/>
    <property type="match status" value="1"/>
</dbReference>
<dbReference type="EMBL" id="CAJVQB010006804">
    <property type="protein sequence ID" value="CAG8691855.1"/>
    <property type="molecule type" value="Genomic_DNA"/>
</dbReference>
<dbReference type="PANTHER" id="PTHR47839:SF1">
    <property type="entry name" value="DOMAIN PROTEIN, PUTATIVE (AFU_ORTHOLOGUE AFUA_6G04830)-RELATED"/>
    <property type="match status" value="1"/>
</dbReference>
<sequence length="1692" mass="193061">IRRVIGLRVVLENSTYMMNDECSLVMGNKQITRYSLLNHTAGEERVEVNQRHLIDKILARLRKSNINLFIISDDAKSSSVEIVYETQNKSADKSNILKDKCVRILFKNNGFAFRPEDWSRLKKIAEGNPDEQKIGAFGVGFYSLFSVCEEPFVSSGGQGMAFYWKGDQLFAKRAAINQEDQTWTTFLMDMRDHAEFPNAEDFGRFLATSLGFTGNLREVSVYFNDKRIIRITKKMSDPRTMTIFSGLNTTSPEKMFHLRSVDVRNVQLDVERTIIPSKFSLTRSTLNDYPTEETSIFLRVASGHLDVRVSRSFSADMERTTKKKPPSQTIIQMIFTGYDEQYFSEDKNKKISGIFKNLLPFPEQGRIFIGFPTHQTTGCSSHLAARLIPTVERESVDLVDKTLAVYNNEMLCLAGILSRILYEDEMSQISKVYKEIVGSSVKIDEATISAREWLEKRAAHALSHFTFKPSTPNPRIGQIIESLFLNCASQPLSIMSTLGVQPINSVRMPNSEMAAFIKTIPTVPKIVMEQCDVFIKKAKNKMNIIKDISLGDVFNELQNRTLSQEDTVALMKWWIGYRTKEQVSESDVQQLLKLAVVCIDDNVIPLNKIQYWLNPAVVPPDFEVPSSVLPYSISKSFLKSDIEKWFGGWKELSLAIWTQYITSKPQLENDPDFAEKVLGTIARSFQKCSSNDQNTIKQLLVGKKCIPTKHGLKIPDDSYFQNVDLFPDLPIINFQNVKVVEKLLQKLGVRKHVELQLIFDRLVSQGNWDHMQLVKYLASVVNSLKEIELKRLKVTAIWPKEQNTKHELSSAKADGDEIKAKPRIHRFLASDLYAPSVEMREFGMPLIEWNGKWRKNSEEAKFLFSLGLREYPPLKVILQLADVSNSDTVLRSKALKYFMDNFKDKYSSEYKAEEIKVAFLPCTDPKIYETPMGCFSNPECTIMNFNALHQDLRFRADELGIRQHPSRERLLNRLIQNPPENEQGAKDIFGYLASRLGDFNQTDWSMLRDLNFIPIRDEAQTNLIKYVTPRNCFFKGSDETYAEFFSYVDFGEKANKFLLSCGLKTEPSPTEFAEFLVKSSQEFWNSVGDNVEKYLAVLRNIAVNYNSIYRNRSLLADMSRAPILIGIKKKEIVADKENFDYKGQDIDNYVLAPAKDIFLNDDTNFQHVFNPLTAPMEEILENFYKMLGSRSLSANVKASVQVKGNPMASTGSARLQKTIRERAQLFYHDIHRSDVKQSVDWVQKLKVMETDQIEATYELITNNQMKVEPIYSYILKDTRVNNSWTLYVTPGEPDYLDIASNLGKHIFRKCKWKDISHLAMLLTTPLGSLKRKGYPVDRIMLNYKKPMRVAEKYEIPNPPITPEVQPQANPKPSSNVSPIKLAPEIEEYANQLQEMFPKCDPNYIRQCLAQEKSDHLQKVANKLAESKYPEIEPKPQPNGVSDNEDGRLGTKKSGWGGSIFKSLSDLLPTNSTSSSSESPKPTLAQKQSQKTQPTQPNEVQKQQQKTQTTQPIEVTPRSTQHLRNALKDAVKSCRPNSGASVNNQGGINIVSESQTSVDNGIELYIEKGSNGSEIFKTPALTRFINILKDLGEVFGVPQNSIHIFYDTTSNSIAFNRGKALFFNFRFYLGLHDEIESNKPSADTILYWFMTFCHELAHNFVGPHNSEHEYYLSSFAEIYMPNLCVKMKKRGLI</sequence>
<evidence type="ECO:0000259" key="2">
    <source>
        <dbReference type="PROSITE" id="PS51140"/>
    </source>
</evidence>
<protein>
    <submittedName>
        <fullName evidence="3">30102_t:CDS:1</fullName>
    </submittedName>
</protein>
<proteinExistence type="predicted"/>
<name>A0ABN7UY89_GIGMA</name>
<dbReference type="Proteomes" id="UP000789901">
    <property type="component" value="Unassembled WGS sequence"/>
</dbReference>
<dbReference type="Pfam" id="PF12449">
    <property type="entry name" value="DUF3684"/>
    <property type="match status" value="2"/>
</dbReference>
<feature type="region of interest" description="Disordered" evidence="1">
    <location>
        <begin position="1425"/>
        <end position="1521"/>
    </location>
</feature>
<evidence type="ECO:0000256" key="1">
    <source>
        <dbReference type="SAM" id="MobiDB-lite"/>
    </source>
</evidence>
<dbReference type="Gene3D" id="3.30.565.10">
    <property type="entry name" value="Histidine kinase-like ATPase, C-terminal domain"/>
    <property type="match status" value="1"/>
</dbReference>
<gene>
    <name evidence="3" type="ORF">GMARGA_LOCUS11569</name>
</gene>
<dbReference type="SUPFAM" id="SSF55874">
    <property type="entry name" value="ATPase domain of HSP90 chaperone/DNA topoisomerase II/histidine kinase"/>
    <property type="match status" value="1"/>
</dbReference>
<feature type="non-terminal residue" evidence="3">
    <location>
        <position position="1"/>
    </location>
</feature>
<accession>A0ABN7UY89</accession>
<feature type="compositionally biased region" description="Polar residues" evidence="1">
    <location>
        <begin position="1364"/>
        <end position="1377"/>
    </location>
</feature>
<organism evidence="3 4">
    <name type="scientific">Gigaspora margarita</name>
    <dbReference type="NCBI Taxonomy" id="4874"/>
    <lineage>
        <taxon>Eukaryota</taxon>
        <taxon>Fungi</taxon>
        <taxon>Fungi incertae sedis</taxon>
        <taxon>Mucoromycota</taxon>
        <taxon>Glomeromycotina</taxon>
        <taxon>Glomeromycetes</taxon>
        <taxon>Diversisporales</taxon>
        <taxon>Gigasporaceae</taxon>
        <taxon>Gigaspora</taxon>
    </lineage>
</organism>
<keyword evidence="4" id="KW-1185">Reference proteome</keyword>